<dbReference type="Proteomes" id="UP000094463">
    <property type="component" value="Chromosome"/>
</dbReference>
<dbReference type="KEGG" id="bbev:BBEV_3146"/>
<sequence>MITTGIGMHHYHFENCLESCTPAARKKIRQLVKNQVHDYLFEYRSYACEACDEIMDKPYMYIKYDDNKVYETAFRCQNCRSRRLSIVEEADLPGRACPNCKEGTLSEELFMMWD</sequence>
<evidence type="ECO:0000313" key="1">
    <source>
        <dbReference type="EMBL" id="AOM84462.1"/>
    </source>
</evidence>
<reference evidence="1 2" key="1">
    <citation type="submission" date="2015-08" db="EMBL/GenBank/DDBJ databases">
        <title>The complete genome sequence of Bacillus beveridgei MLTeJB.</title>
        <authorList>
            <person name="Hanson T.E."/>
            <person name="Mesa C."/>
            <person name="Basesman S.M."/>
            <person name="Oremland R.S."/>
        </authorList>
    </citation>
    <scope>NUCLEOTIDE SEQUENCE [LARGE SCALE GENOMIC DNA]</scope>
    <source>
        <strain evidence="1 2">MLTeJB</strain>
    </source>
</reference>
<proteinExistence type="predicted"/>
<dbReference type="AlphaFoldDB" id="A0A1D7QZN3"/>
<dbReference type="RefSeq" id="WP_157101015.1">
    <property type="nucleotide sequence ID" value="NZ_CP012502.1"/>
</dbReference>
<dbReference type="EMBL" id="CP012502">
    <property type="protein sequence ID" value="AOM84462.1"/>
    <property type="molecule type" value="Genomic_DNA"/>
</dbReference>
<name>A0A1D7QZN3_9BACI</name>
<dbReference type="OrthoDB" id="2005617at2"/>
<evidence type="ECO:0000313" key="2">
    <source>
        <dbReference type="Proteomes" id="UP000094463"/>
    </source>
</evidence>
<dbReference type="STRING" id="632773.BBEV_3146"/>
<keyword evidence="2" id="KW-1185">Reference proteome</keyword>
<organism evidence="1 2">
    <name type="scientific">Salisediminibacterium beveridgei</name>
    <dbReference type="NCBI Taxonomy" id="632773"/>
    <lineage>
        <taxon>Bacteria</taxon>
        <taxon>Bacillati</taxon>
        <taxon>Bacillota</taxon>
        <taxon>Bacilli</taxon>
        <taxon>Bacillales</taxon>
        <taxon>Bacillaceae</taxon>
        <taxon>Salisediminibacterium</taxon>
    </lineage>
</organism>
<accession>A0A1D7QZN3</accession>
<protein>
    <submittedName>
        <fullName evidence="1">Uncharacterized protein</fullName>
    </submittedName>
</protein>
<gene>
    <name evidence="1" type="ORF">BBEV_3146</name>
</gene>